<evidence type="ECO:0000256" key="1">
    <source>
        <dbReference type="SAM" id="Phobius"/>
    </source>
</evidence>
<evidence type="ECO:0000313" key="2">
    <source>
        <dbReference type="EMBL" id="GAA2139967.1"/>
    </source>
</evidence>
<gene>
    <name evidence="2" type="ORF">GCM10009844_09210</name>
</gene>
<dbReference type="RefSeq" id="WP_344148299.1">
    <property type="nucleotide sequence ID" value="NZ_BAAAQR010000002.1"/>
</dbReference>
<dbReference type="EMBL" id="BAAAQR010000002">
    <property type="protein sequence ID" value="GAA2139967.1"/>
    <property type="molecule type" value="Genomic_DNA"/>
</dbReference>
<proteinExistence type="predicted"/>
<sequence>MAQRAGAEGVKAQMHGKSPAWAAIRGVWQAGTPAVRAAIATSAVAAVVLLLLSPVLLLVYLLSWLVIAAVYRARATRQRRPTAA</sequence>
<keyword evidence="3" id="KW-1185">Reference proteome</keyword>
<feature type="transmembrane region" description="Helical" evidence="1">
    <location>
        <begin position="43"/>
        <end position="71"/>
    </location>
</feature>
<evidence type="ECO:0000313" key="3">
    <source>
        <dbReference type="Proteomes" id="UP001501771"/>
    </source>
</evidence>
<keyword evidence="1" id="KW-0472">Membrane</keyword>
<comment type="caution">
    <text evidence="2">The sequence shown here is derived from an EMBL/GenBank/DDBJ whole genome shotgun (WGS) entry which is preliminary data.</text>
</comment>
<name>A0ABN2ZC18_9ACTN</name>
<keyword evidence="1" id="KW-1133">Transmembrane helix</keyword>
<reference evidence="2 3" key="1">
    <citation type="journal article" date="2019" name="Int. J. Syst. Evol. Microbiol.">
        <title>The Global Catalogue of Microorganisms (GCM) 10K type strain sequencing project: providing services to taxonomists for standard genome sequencing and annotation.</title>
        <authorList>
            <consortium name="The Broad Institute Genomics Platform"/>
            <consortium name="The Broad Institute Genome Sequencing Center for Infectious Disease"/>
            <person name="Wu L."/>
            <person name="Ma J."/>
        </authorList>
    </citation>
    <scope>NUCLEOTIDE SEQUENCE [LARGE SCALE GENOMIC DNA]</scope>
    <source>
        <strain evidence="2 3">JCM 16022</strain>
    </source>
</reference>
<protein>
    <submittedName>
        <fullName evidence="2">Uncharacterized protein</fullName>
    </submittedName>
</protein>
<dbReference type="Proteomes" id="UP001501771">
    <property type="component" value="Unassembled WGS sequence"/>
</dbReference>
<keyword evidence="1" id="KW-0812">Transmembrane</keyword>
<organism evidence="2 3">
    <name type="scientific">Nocardioides koreensis</name>
    <dbReference type="NCBI Taxonomy" id="433651"/>
    <lineage>
        <taxon>Bacteria</taxon>
        <taxon>Bacillati</taxon>
        <taxon>Actinomycetota</taxon>
        <taxon>Actinomycetes</taxon>
        <taxon>Propionibacteriales</taxon>
        <taxon>Nocardioidaceae</taxon>
        <taxon>Nocardioides</taxon>
    </lineage>
</organism>
<accession>A0ABN2ZC18</accession>